<sequence length="144" mass="16242">MKALFYLLENADEPGHDVPAHFDLGARLAAQQYRQGKRVFIFVDNRDDAHLIDQHLWAFDADSFVPHNLQGEGSRGGAAVEIGQTPPVAKRTVLINLASTVPDFIRRFDTILDFVPADERRKQMARAKYKQLRDIGAQLSTQKV</sequence>
<evidence type="ECO:0000313" key="2">
    <source>
        <dbReference type="Proteomes" id="UP001447008"/>
    </source>
</evidence>
<dbReference type="RefSeq" id="WP_342675492.1">
    <property type="nucleotide sequence ID" value="NZ_JBCGCU010000001.1"/>
</dbReference>
<name>A0ABU9MSK2_9GAMM</name>
<dbReference type="Proteomes" id="UP001447008">
    <property type="component" value="Unassembled WGS sequence"/>
</dbReference>
<dbReference type="GO" id="GO:0003887">
    <property type="term" value="F:DNA-directed DNA polymerase activity"/>
    <property type="evidence" value="ECO:0007669"/>
    <property type="project" value="UniProtKB-EC"/>
</dbReference>
<keyword evidence="1" id="KW-0548">Nucleotidyltransferase</keyword>
<proteinExistence type="predicted"/>
<gene>
    <name evidence="1" type="ORF">WCN91_00580</name>
</gene>
<organism evidence="1 2">
    <name type="scientific">Pseudoalteromonas qingdaonensis</name>
    <dbReference type="NCBI Taxonomy" id="3131913"/>
    <lineage>
        <taxon>Bacteria</taxon>
        <taxon>Pseudomonadati</taxon>
        <taxon>Pseudomonadota</taxon>
        <taxon>Gammaproteobacteria</taxon>
        <taxon>Alteromonadales</taxon>
        <taxon>Pseudoalteromonadaceae</taxon>
        <taxon>Pseudoalteromonas</taxon>
    </lineage>
</organism>
<evidence type="ECO:0000313" key="1">
    <source>
        <dbReference type="EMBL" id="MEM0513943.1"/>
    </source>
</evidence>
<dbReference type="Pfam" id="PF04364">
    <property type="entry name" value="DNA_pol3_chi"/>
    <property type="match status" value="1"/>
</dbReference>
<dbReference type="SUPFAM" id="SSF102400">
    <property type="entry name" value="DNA polymerase III chi subunit"/>
    <property type="match status" value="1"/>
</dbReference>
<keyword evidence="1" id="KW-0808">Transferase</keyword>
<accession>A0ABU9MSK2</accession>
<dbReference type="EC" id="2.7.7.7" evidence="1"/>
<dbReference type="InterPro" id="IPR036768">
    <property type="entry name" value="PolIII_chi_sf"/>
</dbReference>
<dbReference type="PANTHER" id="PTHR38767:SF1">
    <property type="entry name" value="DNA POLYMERASE III SUBUNIT CHI"/>
    <property type="match status" value="1"/>
</dbReference>
<keyword evidence="2" id="KW-1185">Reference proteome</keyword>
<protein>
    <submittedName>
        <fullName evidence="1">DNA polymerase III subunit chi</fullName>
        <ecNumber evidence="1">2.7.7.7</ecNumber>
    </submittedName>
</protein>
<dbReference type="InterPro" id="IPR007459">
    <property type="entry name" value="DNA_pol3_chi"/>
</dbReference>
<dbReference type="EMBL" id="JBCGCU010000001">
    <property type="protein sequence ID" value="MEM0513943.1"/>
    <property type="molecule type" value="Genomic_DNA"/>
</dbReference>
<dbReference type="PANTHER" id="PTHR38767">
    <property type="entry name" value="DNA POLYMERASE III SUBUNIT CHI"/>
    <property type="match status" value="1"/>
</dbReference>
<dbReference type="Gene3D" id="3.40.50.10110">
    <property type="entry name" value="DNA polymerase III subunit chi"/>
    <property type="match status" value="1"/>
</dbReference>
<comment type="caution">
    <text evidence="1">The sequence shown here is derived from an EMBL/GenBank/DDBJ whole genome shotgun (WGS) entry which is preliminary data.</text>
</comment>
<reference evidence="1 2" key="1">
    <citation type="submission" date="2024-03" db="EMBL/GenBank/DDBJ databases">
        <title>Pseudoalteromonas qingdaonensis sp. nov., isolated from the intestines of marine benthic organisms.</title>
        <authorList>
            <person name="Lin X."/>
            <person name="Fang S."/>
            <person name="Hu X."/>
        </authorList>
    </citation>
    <scope>NUCLEOTIDE SEQUENCE [LARGE SCALE GENOMIC DNA]</scope>
    <source>
        <strain evidence="1 2">YIC-827</strain>
    </source>
</reference>